<name>A0ABW9ZF56_9HYPH</name>
<evidence type="ECO:0000313" key="2">
    <source>
        <dbReference type="EMBL" id="NBN63091.1"/>
    </source>
</evidence>
<gene>
    <name evidence="2" type="ORF">GWI71_05305</name>
</gene>
<keyword evidence="1" id="KW-0812">Transmembrane</keyword>
<evidence type="ECO:0008006" key="4">
    <source>
        <dbReference type="Google" id="ProtNLM"/>
    </source>
</evidence>
<proteinExistence type="predicted"/>
<dbReference type="RefSeq" id="WP_161674574.1">
    <property type="nucleotide sequence ID" value="NZ_JAABLP010000001.1"/>
</dbReference>
<evidence type="ECO:0000313" key="3">
    <source>
        <dbReference type="Proteomes" id="UP000541347"/>
    </source>
</evidence>
<dbReference type="EMBL" id="JAABLP010000001">
    <property type="protein sequence ID" value="NBN63091.1"/>
    <property type="molecule type" value="Genomic_DNA"/>
</dbReference>
<dbReference type="Proteomes" id="UP000541347">
    <property type="component" value="Unassembled WGS sequence"/>
</dbReference>
<feature type="transmembrane region" description="Helical" evidence="1">
    <location>
        <begin position="38"/>
        <end position="56"/>
    </location>
</feature>
<organism evidence="2 3">
    <name type="scientific">Pannonibacter tanglangensis</name>
    <dbReference type="NCBI Taxonomy" id="2750084"/>
    <lineage>
        <taxon>Bacteria</taxon>
        <taxon>Pseudomonadati</taxon>
        <taxon>Pseudomonadota</taxon>
        <taxon>Alphaproteobacteria</taxon>
        <taxon>Hyphomicrobiales</taxon>
        <taxon>Stappiaceae</taxon>
        <taxon>Pannonibacter</taxon>
    </lineage>
</organism>
<accession>A0ABW9ZF56</accession>
<evidence type="ECO:0000256" key="1">
    <source>
        <dbReference type="SAM" id="Phobius"/>
    </source>
</evidence>
<sequence>MKLIDLIGQWLQHASLTKWLMILAFAVLGALMQRDLTIWGRLLAVAAGLGAAVIFAEPIRQFLALDPSWSDAVAAGLALTGRNWAAFALRASRDPLATVGEFLRVWRGRS</sequence>
<reference evidence="2 3" key="1">
    <citation type="submission" date="2020-01" db="EMBL/GenBank/DDBJ databases">
        <authorList>
            <person name="Peng S.Y."/>
            <person name="Li J."/>
            <person name="Wang M."/>
            <person name="Wang L."/>
            <person name="Wang C.Q."/>
            <person name="Wang J.R."/>
        </authorList>
    </citation>
    <scope>NUCLEOTIDE SEQUENCE [LARGE SCALE GENOMIC DNA]</scope>
    <source>
        <strain evidence="2 3">XCT-34</strain>
    </source>
</reference>
<comment type="caution">
    <text evidence="2">The sequence shown here is derived from an EMBL/GenBank/DDBJ whole genome shotgun (WGS) entry which is preliminary data.</text>
</comment>
<feature type="transmembrane region" description="Helical" evidence="1">
    <location>
        <begin position="16"/>
        <end position="32"/>
    </location>
</feature>
<keyword evidence="1" id="KW-1133">Transmembrane helix</keyword>
<keyword evidence="3" id="KW-1185">Reference proteome</keyword>
<protein>
    <recommendedName>
        <fullName evidence="4">Holin</fullName>
    </recommendedName>
</protein>
<keyword evidence="1" id="KW-0472">Membrane</keyword>